<evidence type="ECO:0000256" key="1">
    <source>
        <dbReference type="SAM" id="Coils"/>
    </source>
</evidence>
<keyword evidence="1" id="KW-0175">Coiled coil</keyword>
<dbReference type="Gene3D" id="1.10.8.270">
    <property type="entry name" value="putative rabgap domain of human tbc1 domain family member 14 like domains"/>
    <property type="match status" value="1"/>
</dbReference>
<evidence type="ECO:0000259" key="3">
    <source>
        <dbReference type="PROSITE" id="PS50086"/>
    </source>
</evidence>
<dbReference type="Gene3D" id="1.10.472.80">
    <property type="entry name" value="Ypt/Rab-GAP domain of gyp1p, domain 3"/>
    <property type="match status" value="1"/>
</dbReference>
<dbReference type="GO" id="GO:0140028">
    <property type="term" value="P:pore formation during contractile vacuole discharge"/>
    <property type="evidence" value="ECO:0007669"/>
    <property type="project" value="EnsemblProtists"/>
</dbReference>
<protein>
    <submittedName>
        <fullName evidence="4">Drainin</fullName>
    </submittedName>
</protein>
<gene>
    <name evidence="4" type="primary">phgA</name>
    <name evidence="4" type="ORF">DFA_10933</name>
</gene>
<feature type="compositionally biased region" description="Low complexity" evidence="2">
    <location>
        <begin position="1"/>
        <end position="25"/>
    </location>
</feature>
<evidence type="ECO:0000313" key="5">
    <source>
        <dbReference type="Proteomes" id="UP000007797"/>
    </source>
</evidence>
<dbReference type="FunFam" id="1.10.472.80:FF:000006">
    <property type="entry name" value="TBC1 domain family member 14"/>
    <property type="match status" value="1"/>
</dbReference>
<sequence>MTSNQPQQQQQQSSASISGSSSNSSGNLVEPNYQEMLINGTVEKMILNPNSLLDRPSQLPPKSQEEILKHQREYEEIQKKAKKTLEKEAKEKEKVDKERKEKEKLLIEARKIWEEEIIPSWDKKRDTKRIKEISWRGLPPAVRGKIWRLSIGNDLRITQDLFNISLGHANNALLAFNKTSSSRKSSPKSSDIASTSSTPSTMTPNGKTPLVNVKKNNSNLNLSADDIDADDVLGLESTSLGMILQDIQDTFPSLLIFQKGGPLHSDLIDVLGAYICNRPDIGYVPGMTFLGAMFLLNMEKYDAFQCLSNHINKNCYRAFFRHDLQGIPKYLNAMDGTVEALLPKLHKHFKSIGISAKHYLVDWITTLFSKALPLDISTRVWDLVFIEGEVFIFRTSLAILRYFITDLDGANYDECIDLFTRLPQRRINENQFFDEIAAIVLDQKKVLALLS</sequence>
<dbReference type="Proteomes" id="UP000007797">
    <property type="component" value="Unassembled WGS sequence"/>
</dbReference>
<dbReference type="OMA" id="FQEAGPY"/>
<reference evidence="5" key="1">
    <citation type="journal article" date="2011" name="Genome Res.">
        <title>Phylogeny-wide analysis of social amoeba genomes highlights ancient origins for complex intercellular communication.</title>
        <authorList>
            <person name="Heidel A.J."/>
            <person name="Lawal H.M."/>
            <person name="Felder M."/>
            <person name="Schilde C."/>
            <person name="Helps N.R."/>
            <person name="Tunggal B."/>
            <person name="Rivero F."/>
            <person name="John U."/>
            <person name="Schleicher M."/>
            <person name="Eichinger L."/>
            <person name="Platzer M."/>
            <person name="Noegel A.A."/>
            <person name="Schaap P."/>
            <person name="Gloeckner G."/>
        </authorList>
    </citation>
    <scope>NUCLEOTIDE SEQUENCE [LARGE SCALE GENOMIC DNA]</scope>
    <source>
        <strain evidence="5">SH3</strain>
    </source>
</reference>
<dbReference type="InterPro" id="IPR000195">
    <property type="entry name" value="Rab-GAP-TBC_dom"/>
</dbReference>
<dbReference type="RefSeq" id="XP_004351183.1">
    <property type="nucleotide sequence ID" value="XM_004351131.1"/>
</dbReference>
<dbReference type="PROSITE" id="PS50086">
    <property type="entry name" value="TBC_RABGAP"/>
    <property type="match status" value="1"/>
</dbReference>
<dbReference type="GO" id="GO:0005096">
    <property type="term" value="F:GTPase activator activity"/>
    <property type="evidence" value="ECO:0007669"/>
    <property type="project" value="TreeGrafter"/>
</dbReference>
<dbReference type="GO" id="GO:0033298">
    <property type="term" value="P:contractile vacuole organization"/>
    <property type="evidence" value="ECO:0007669"/>
    <property type="project" value="EnsemblProtists"/>
</dbReference>
<dbReference type="SMART" id="SM00164">
    <property type="entry name" value="TBC"/>
    <property type="match status" value="1"/>
</dbReference>
<feature type="region of interest" description="Disordered" evidence="2">
    <location>
        <begin position="178"/>
        <end position="211"/>
    </location>
</feature>
<dbReference type="OrthoDB" id="294251at2759"/>
<feature type="coiled-coil region" evidence="1">
    <location>
        <begin position="67"/>
        <end position="108"/>
    </location>
</feature>
<evidence type="ECO:0000313" key="4">
    <source>
        <dbReference type="EMBL" id="EGG14675.1"/>
    </source>
</evidence>
<dbReference type="SUPFAM" id="SSF47923">
    <property type="entry name" value="Ypt/Rab-GAP domain of gyp1p"/>
    <property type="match status" value="2"/>
</dbReference>
<dbReference type="GO" id="GO:0031164">
    <property type="term" value="C:contractile vacuolar membrane"/>
    <property type="evidence" value="ECO:0007669"/>
    <property type="project" value="EnsemblProtists"/>
</dbReference>
<organism evidence="4 5">
    <name type="scientific">Cavenderia fasciculata</name>
    <name type="common">Slime mold</name>
    <name type="synonym">Dictyostelium fasciculatum</name>
    <dbReference type="NCBI Taxonomy" id="261658"/>
    <lineage>
        <taxon>Eukaryota</taxon>
        <taxon>Amoebozoa</taxon>
        <taxon>Evosea</taxon>
        <taxon>Eumycetozoa</taxon>
        <taxon>Dictyostelia</taxon>
        <taxon>Acytosteliales</taxon>
        <taxon>Cavenderiaceae</taxon>
        <taxon>Cavenderia</taxon>
    </lineage>
</organism>
<keyword evidence="5" id="KW-1185">Reference proteome</keyword>
<dbReference type="InterPro" id="IPR035969">
    <property type="entry name" value="Rab-GAP_TBC_sf"/>
</dbReference>
<dbReference type="GO" id="GO:0006971">
    <property type="term" value="P:hypotonic response"/>
    <property type="evidence" value="ECO:0007669"/>
    <property type="project" value="EnsemblProtists"/>
</dbReference>
<dbReference type="Gene3D" id="1.10.10.750">
    <property type="entry name" value="Ypt/Rab-GAP domain of gyp1p, domain 1"/>
    <property type="match status" value="1"/>
</dbReference>
<name>F4QBT7_CACFS</name>
<dbReference type="GeneID" id="14866655"/>
<dbReference type="PANTHER" id="PTHR47219">
    <property type="entry name" value="RAB GTPASE-ACTIVATING PROTEIN 1-LIKE"/>
    <property type="match status" value="1"/>
</dbReference>
<feature type="domain" description="Rab-GAP TBC" evidence="3">
    <location>
        <begin position="137"/>
        <end position="388"/>
    </location>
</feature>
<accession>F4QBT7</accession>
<dbReference type="EMBL" id="GL883028">
    <property type="protein sequence ID" value="EGG14675.1"/>
    <property type="molecule type" value="Genomic_DNA"/>
</dbReference>
<dbReference type="KEGG" id="dfa:DFA_10933"/>
<dbReference type="PANTHER" id="PTHR47219:SF15">
    <property type="entry name" value="TBC1 DOMAIN FAMILY MEMBER 12 ISOFORM X1"/>
    <property type="match status" value="1"/>
</dbReference>
<dbReference type="Pfam" id="PF00566">
    <property type="entry name" value="RabGAP-TBC"/>
    <property type="match status" value="1"/>
</dbReference>
<dbReference type="GO" id="GO:0051600">
    <property type="term" value="P:regulation of endocytosis by exocyst localization"/>
    <property type="evidence" value="ECO:0007669"/>
    <property type="project" value="EnsemblProtists"/>
</dbReference>
<proteinExistence type="predicted"/>
<evidence type="ECO:0000256" key="2">
    <source>
        <dbReference type="SAM" id="MobiDB-lite"/>
    </source>
</evidence>
<feature type="region of interest" description="Disordered" evidence="2">
    <location>
        <begin position="1"/>
        <end position="34"/>
    </location>
</feature>
<dbReference type="STRING" id="1054147.F4QBT7"/>
<dbReference type="GO" id="GO:0031267">
    <property type="term" value="F:small GTPase binding"/>
    <property type="evidence" value="ECO:0007669"/>
    <property type="project" value="EnsemblProtists"/>
</dbReference>
<dbReference type="InterPro" id="IPR050302">
    <property type="entry name" value="Rab_GAP_TBC_domain"/>
</dbReference>
<dbReference type="AlphaFoldDB" id="F4QBT7"/>